<feature type="chain" id="PRO_5012273229" evidence="1">
    <location>
        <begin position="26"/>
        <end position="231"/>
    </location>
</feature>
<reference evidence="2" key="1">
    <citation type="submission" date="2014-07" db="EMBL/GenBank/DDBJ databases">
        <authorList>
            <person name="Zhang J.E."/>
            <person name="Yang H."/>
            <person name="Guo J."/>
            <person name="Deng Z."/>
            <person name="Luo H."/>
            <person name="Luo M."/>
            <person name="Zhao B."/>
        </authorList>
    </citation>
    <scope>NUCLEOTIDE SEQUENCE</scope>
    <source>
        <strain evidence="2">AM4</strain>
    </source>
</reference>
<accession>A0A1L7RKU8</accession>
<evidence type="ECO:0000313" key="2">
    <source>
        <dbReference type="EMBL" id="CED91749.1"/>
    </source>
</evidence>
<dbReference type="AlphaFoldDB" id="A0A1L7RKU8"/>
<feature type="signal peptide" evidence="1">
    <location>
        <begin position="1"/>
        <end position="25"/>
    </location>
</feature>
<dbReference type="EMBL" id="LK995522">
    <property type="protein sequence ID" value="CED91749.1"/>
    <property type="molecule type" value="Genomic_DNA"/>
</dbReference>
<organism evidence="2">
    <name type="scientific">Actinomyces succiniciruminis</name>
    <dbReference type="NCBI Taxonomy" id="1522002"/>
    <lineage>
        <taxon>Bacteria</taxon>
        <taxon>Bacillati</taxon>
        <taxon>Actinomycetota</taxon>
        <taxon>Actinomycetes</taxon>
        <taxon>Actinomycetales</taxon>
        <taxon>Actinomycetaceae</taxon>
        <taxon>Actinomyces</taxon>
    </lineage>
</organism>
<sequence>MRFGVRRWAGAVVGAVLLAGTSLMACSSGSDEGGLDIPTFDPEAMASEDAGASAAAAEASASAEASAAAAGVVSAESLTDAELGYYVVSIPEDLDEAQAQVLADYVAYDKATWRVWFTGEGIDDVALVATGDLLDRIYENYSNLNGEHSNPPVSVGISEVTITDDGTLASITTCLDRTQTTRSDADGNDITDPEVQALVEFSIQMAPDAEGNWVAYEETAVSENECTTEQS</sequence>
<protein>
    <submittedName>
        <fullName evidence="2">Conserved domain protein</fullName>
    </submittedName>
</protein>
<evidence type="ECO:0000256" key="1">
    <source>
        <dbReference type="SAM" id="SignalP"/>
    </source>
</evidence>
<gene>
    <name evidence="2" type="ORF">AAM4_1917</name>
</gene>
<keyword evidence="1" id="KW-0732">Signal</keyword>
<dbReference type="PROSITE" id="PS51257">
    <property type="entry name" value="PROKAR_LIPOPROTEIN"/>
    <property type="match status" value="1"/>
</dbReference>
<proteinExistence type="predicted"/>
<name>A0A1L7RKU8_9ACTO</name>